<protein>
    <recommendedName>
        <fullName evidence="3">FAD-binding domain-containing protein</fullName>
    </recommendedName>
</protein>
<dbReference type="InterPro" id="IPR002938">
    <property type="entry name" value="FAD-bd"/>
</dbReference>
<evidence type="ECO:0000256" key="1">
    <source>
        <dbReference type="ARBA" id="ARBA00023002"/>
    </source>
</evidence>
<accession>A0ABX0IQA5</accession>
<reference evidence="5" key="1">
    <citation type="submission" date="2019-05" db="EMBL/GenBank/DDBJ databases">
        <title>Flavobacterium profundi sp. nov., isolated from a deep-sea seamount.</title>
        <authorList>
            <person name="Zhang D.-C."/>
        </authorList>
    </citation>
    <scope>NUCLEOTIDE SEQUENCE [LARGE SCALE GENOMIC DNA]</scope>
    <source>
        <strain evidence="5">EC11</strain>
    </source>
</reference>
<evidence type="ECO:0000259" key="3">
    <source>
        <dbReference type="Pfam" id="PF01494"/>
    </source>
</evidence>
<comment type="caution">
    <text evidence="4">The sequence shown here is derived from an EMBL/GenBank/DDBJ whole genome shotgun (WGS) entry which is preliminary data.</text>
</comment>
<gene>
    <name evidence="4" type="ORF">FIA58_009895</name>
</gene>
<evidence type="ECO:0000313" key="4">
    <source>
        <dbReference type="EMBL" id="NHN25985.1"/>
    </source>
</evidence>
<feature type="domain" description="FAD-binding" evidence="3">
    <location>
        <begin position="23"/>
        <end position="64"/>
    </location>
</feature>
<dbReference type="InterPro" id="IPR050493">
    <property type="entry name" value="FAD-dep_Monooxygenase_BioMet"/>
</dbReference>
<keyword evidence="1" id="KW-0560">Oxidoreductase</keyword>
<dbReference type="Proteomes" id="UP000817854">
    <property type="component" value="Unassembled WGS sequence"/>
</dbReference>
<dbReference type="PANTHER" id="PTHR13789:SF309">
    <property type="entry name" value="PUTATIVE (AFU_ORTHOLOGUE AFUA_6G14510)-RELATED"/>
    <property type="match status" value="1"/>
</dbReference>
<dbReference type="EMBL" id="VEVQ02000005">
    <property type="protein sequence ID" value="NHN25985.1"/>
    <property type="molecule type" value="Genomic_DNA"/>
</dbReference>
<dbReference type="PANTHER" id="PTHR13789">
    <property type="entry name" value="MONOOXYGENASE"/>
    <property type="match status" value="1"/>
</dbReference>
<dbReference type="InterPro" id="IPR036188">
    <property type="entry name" value="FAD/NAD-bd_sf"/>
</dbReference>
<dbReference type="Gene3D" id="3.50.50.60">
    <property type="entry name" value="FAD/NAD(P)-binding domain"/>
    <property type="match status" value="1"/>
</dbReference>
<evidence type="ECO:0000256" key="2">
    <source>
        <dbReference type="ARBA" id="ARBA00023033"/>
    </source>
</evidence>
<keyword evidence="5" id="KW-1185">Reference proteome</keyword>
<keyword evidence="2" id="KW-0503">Monooxygenase</keyword>
<evidence type="ECO:0000313" key="5">
    <source>
        <dbReference type="Proteomes" id="UP000817854"/>
    </source>
</evidence>
<dbReference type="SUPFAM" id="SSF51905">
    <property type="entry name" value="FAD/NAD(P)-binding domain"/>
    <property type="match status" value="1"/>
</dbReference>
<proteinExistence type="predicted"/>
<reference evidence="4 5" key="3">
    <citation type="submission" date="2020-02" db="EMBL/GenBank/DDBJ databases">
        <title>Flavobacterium profundi sp. nov., isolated from a deep-sea seamount.</title>
        <authorList>
            <person name="Zhang D.-C."/>
        </authorList>
    </citation>
    <scope>NUCLEOTIDE SEQUENCE [LARGE SCALE GENOMIC DNA]</scope>
    <source>
        <strain evidence="4 5">EC11</strain>
    </source>
</reference>
<dbReference type="Pfam" id="PF01494">
    <property type="entry name" value="FAD_binding_3"/>
    <property type="match status" value="1"/>
</dbReference>
<reference evidence="4 5" key="2">
    <citation type="submission" date="2019-05" db="EMBL/GenBank/DDBJ databases">
        <authorList>
            <person name="Lianzixin W."/>
        </authorList>
    </citation>
    <scope>NUCLEOTIDE SEQUENCE [LARGE SCALE GENOMIC DNA]</scope>
    <source>
        <strain evidence="4 5">EC11</strain>
    </source>
</reference>
<organism evidence="4 5">
    <name type="scientific">Flavobacterium jejuense</name>
    <dbReference type="NCBI Taxonomy" id="1544455"/>
    <lineage>
        <taxon>Bacteria</taxon>
        <taxon>Pseudomonadati</taxon>
        <taxon>Bacteroidota</taxon>
        <taxon>Flavobacteriia</taxon>
        <taxon>Flavobacteriales</taxon>
        <taxon>Flavobacteriaceae</taxon>
        <taxon>Flavobacterium</taxon>
    </lineage>
</organism>
<name>A0ABX0IQA5_9FLAO</name>
<sequence>MKETIQLTKEESIKYIEVFDHNPISKWYKNNVCLIGGAAHAALPTSGQGACQAIEDAWHFSSMLEKSKTTESVFSEFQKIRFEKTTTITMSGRDFAKSLFNEDLTFCEQRNENAKITDYKTASQNIAKLWSKNLPK</sequence>